<dbReference type="AlphaFoldDB" id="A0AB37HIS7"/>
<name>A0AB37HIS7_9BACI</name>
<evidence type="ECO:0000259" key="1">
    <source>
        <dbReference type="Pfam" id="PF20020"/>
    </source>
</evidence>
<dbReference type="KEGG" id="hspo:JGZ69_19225"/>
<reference evidence="2 3" key="1">
    <citation type="submission" date="2020-12" db="EMBL/GenBank/DDBJ databases">
        <title>Taxonomic evaluation of the Bacillus sporothermodurans group of bacteria based on whole genome sequences.</title>
        <authorList>
            <person name="Fiedler G."/>
            <person name="Herbstmann A.-D."/>
            <person name="Doll E."/>
            <person name="Wenning M."/>
            <person name="Brinks E."/>
            <person name="Kabisch J."/>
            <person name="Breitenwieser F."/>
            <person name="Lappann M."/>
            <person name="Boehnlein C."/>
            <person name="Franz C."/>
        </authorList>
    </citation>
    <scope>NUCLEOTIDE SEQUENCE [LARGE SCALE GENOMIC DNA]</scope>
    <source>
        <strain evidence="2 3">DSM 10599</strain>
    </source>
</reference>
<evidence type="ECO:0000313" key="2">
    <source>
        <dbReference type="EMBL" id="QQX24846.1"/>
    </source>
</evidence>
<evidence type="ECO:0000313" key="3">
    <source>
        <dbReference type="Proteomes" id="UP000595512"/>
    </source>
</evidence>
<dbReference type="EMBL" id="CP066701">
    <property type="protein sequence ID" value="QQX24846.1"/>
    <property type="molecule type" value="Genomic_DNA"/>
</dbReference>
<gene>
    <name evidence="2" type="ORF">JGZ69_19225</name>
</gene>
<dbReference type="Pfam" id="PF20020">
    <property type="entry name" value="DUF6431"/>
    <property type="match status" value="1"/>
</dbReference>
<feature type="domain" description="DUF6431" evidence="1">
    <location>
        <begin position="29"/>
        <end position="98"/>
    </location>
</feature>
<sequence length="176" mass="20711">MIIPHDFGIELIEYEAKGKKNEFPLFEECPNCKCPSPGNLHRNGYYWRYAVTEEFSIRIPICRMKCLHCEANFSILPDFLIPYYQHTIHTILGRVLQNLEGKKSNGSRQLLKFHLNRYLKNVNWVHSFFVSLGRVIGMSGDIKKEAIKYMKMILDFGESPFLRRSWGHFSKYLMAN</sequence>
<protein>
    <recommendedName>
        <fullName evidence="1">DUF6431 domain-containing protein</fullName>
    </recommendedName>
</protein>
<dbReference type="RefSeq" id="WP_107920603.1">
    <property type="nucleotide sequence ID" value="NZ_CP066701.1"/>
</dbReference>
<proteinExistence type="predicted"/>
<dbReference type="GeneID" id="300401314"/>
<accession>A0AB37HIS7</accession>
<organism evidence="2 3">
    <name type="scientific">Heyndrickxia sporothermodurans</name>
    <dbReference type="NCBI Taxonomy" id="46224"/>
    <lineage>
        <taxon>Bacteria</taxon>
        <taxon>Bacillati</taxon>
        <taxon>Bacillota</taxon>
        <taxon>Bacilli</taxon>
        <taxon>Bacillales</taxon>
        <taxon>Bacillaceae</taxon>
        <taxon>Heyndrickxia</taxon>
    </lineage>
</organism>
<dbReference type="Proteomes" id="UP000595512">
    <property type="component" value="Chromosome"/>
</dbReference>
<dbReference type="InterPro" id="IPR045536">
    <property type="entry name" value="DUF6431"/>
</dbReference>